<reference evidence="1 2" key="1">
    <citation type="submission" date="2020-10" db="EMBL/GenBank/DDBJ databases">
        <title>The Coptis chinensis genome and diversification of protoberbering-type alkaloids.</title>
        <authorList>
            <person name="Wang B."/>
            <person name="Shu S."/>
            <person name="Song C."/>
            <person name="Liu Y."/>
        </authorList>
    </citation>
    <scope>NUCLEOTIDE SEQUENCE [LARGE SCALE GENOMIC DNA]</scope>
    <source>
        <strain evidence="1">HL-2020</strain>
        <tissue evidence="1">Leaf</tissue>
    </source>
</reference>
<gene>
    <name evidence="1" type="ORF">IFM89_028974</name>
</gene>
<protein>
    <submittedName>
        <fullName evidence="1">Uncharacterized protein</fullName>
    </submittedName>
</protein>
<organism evidence="1 2">
    <name type="scientific">Coptis chinensis</name>
    <dbReference type="NCBI Taxonomy" id="261450"/>
    <lineage>
        <taxon>Eukaryota</taxon>
        <taxon>Viridiplantae</taxon>
        <taxon>Streptophyta</taxon>
        <taxon>Embryophyta</taxon>
        <taxon>Tracheophyta</taxon>
        <taxon>Spermatophyta</taxon>
        <taxon>Magnoliopsida</taxon>
        <taxon>Ranunculales</taxon>
        <taxon>Ranunculaceae</taxon>
        <taxon>Coptidoideae</taxon>
        <taxon>Coptis</taxon>
    </lineage>
</organism>
<proteinExistence type="predicted"/>
<name>A0A835II90_9MAGN</name>
<dbReference type="Proteomes" id="UP000631114">
    <property type="component" value="Unassembled WGS sequence"/>
</dbReference>
<comment type="caution">
    <text evidence="1">The sequence shown here is derived from an EMBL/GenBank/DDBJ whole genome shotgun (WGS) entry which is preliminary data.</text>
</comment>
<dbReference type="AlphaFoldDB" id="A0A835II90"/>
<sequence length="72" mass="7731">MEAELDENGSPTVLSLPECLSIFSYCSNLADGRRHGSNLGAEFLNTTGDSISAFLAASAPKKLVFIIYGQYQ</sequence>
<dbReference type="EMBL" id="JADFTS010000003">
    <property type="protein sequence ID" value="KAF9616198.1"/>
    <property type="molecule type" value="Genomic_DNA"/>
</dbReference>
<keyword evidence="2" id="KW-1185">Reference proteome</keyword>
<evidence type="ECO:0000313" key="2">
    <source>
        <dbReference type="Proteomes" id="UP000631114"/>
    </source>
</evidence>
<evidence type="ECO:0000313" key="1">
    <source>
        <dbReference type="EMBL" id="KAF9616198.1"/>
    </source>
</evidence>
<feature type="non-terminal residue" evidence="1">
    <location>
        <position position="1"/>
    </location>
</feature>
<accession>A0A835II90</accession>